<evidence type="ECO:0000256" key="1">
    <source>
        <dbReference type="SAM" id="MobiDB-lite"/>
    </source>
</evidence>
<protein>
    <submittedName>
        <fullName evidence="3">Uncharacterized protein</fullName>
    </submittedName>
</protein>
<feature type="chain" id="PRO_5034881431" evidence="2">
    <location>
        <begin position="27"/>
        <end position="211"/>
    </location>
</feature>
<evidence type="ECO:0000256" key="2">
    <source>
        <dbReference type="SAM" id="SignalP"/>
    </source>
</evidence>
<dbReference type="EMBL" id="JAACJP010000027">
    <property type="protein sequence ID" value="KAF5376643.1"/>
    <property type="molecule type" value="Genomic_DNA"/>
</dbReference>
<name>A0A8H5M0S0_9AGAR</name>
<accession>A0A8H5M0S0</accession>
<keyword evidence="4" id="KW-1185">Reference proteome</keyword>
<comment type="caution">
    <text evidence="3">The sequence shown here is derived from an EMBL/GenBank/DDBJ whole genome shotgun (WGS) entry which is preliminary data.</text>
</comment>
<feature type="signal peptide" evidence="2">
    <location>
        <begin position="1"/>
        <end position="26"/>
    </location>
</feature>
<keyword evidence="2" id="KW-0732">Signal</keyword>
<reference evidence="3 4" key="1">
    <citation type="journal article" date="2020" name="ISME J.">
        <title>Uncovering the hidden diversity of litter-decomposition mechanisms in mushroom-forming fungi.</title>
        <authorList>
            <person name="Floudas D."/>
            <person name="Bentzer J."/>
            <person name="Ahren D."/>
            <person name="Johansson T."/>
            <person name="Persson P."/>
            <person name="Tunlid A."/>
        </authorList>
    </citation>
    <scope>NUCLEOTIDE SEQUENCE [LARGE SCALE GENOMIC DNA]</scope>
    <source>
        <strain evidence="3 4">CBS 661.87</strain>
    </source>
</reference>
<feature type="region of interest" description="Disordered" evidence="1">
    <location>
        <begin position="126"/>
        <end position="148"/>
    </location>
</feature>
<dbReference type="OrthoDB" id="2581067at2759"/>
<gene>
    <name evidence="3" type="ORF">D9615_007874</name>
</gene>
<organism evidence="3 4">
    <name type="scientific">Tricholomella constricta</name>
    <dbReference type="NCBI Taxonomy" id="117010"/>
    <lineage>
        <taxon>Eukaryota</taxon>
        <taxon>Fungi</taxon>
        <taxon>Dikarya</taxon>
        <taxon>Basidiomycota</taxon>
        <taxon>Agaricomycotina</taxon>
        <taxon>Agaricomycetes</taxon>
        <taxon>Agaricomycetidae</taxon>
        <taxon>Agaricales</taxon>
        <taxon>Tricholomatineae</taxon>
        <taxon>Lyophyllaceae</taxon>
        <taxon>Tricholomella</taxon>
    </lineage>
</organism>
<evidence type="ECO:0000313" key="3">
    <source>
        <dbReference type="EMBL" id="KAF5376643.1"/>
    </source>
</evidence>
<dbReference type="Proteomes" id="UP000565441">
    <property type="component" value="Unassembled WGS sequence"/>
</dbReference>
<sequence>MRSSNFLTKCAGVCIVLGCLAASASAYFVITEPTRDTQWTIGTPNPVFWRKGVQDGIAEFDVEMARLNTDGLTLVARNVPASRSSLNILLQDVPPGDDYFLIFINSTHGVMHATSPRFTVAAPGAASSRKSQLPPVPTAETVTVSGSPNPTRGFATTLAVLGNGVRGGWGSASQAWGLGSVLVLRRAEAAARLGHEHEMSLGFGPPSIATS</sequence>
<evidence type="ECO:0000313" key="4">
    <source>
        <dbReference type="Proteomes" id="UP000565441"/>
    </source>
</evidence>
<proteinExistence type="predicted"/>
<dbReference type="AlphaFoldDB" id="A0A8H5M0S0"/>